<proteinExistence type="predicted"/>
<gene>
    <name evidence="1" type="ORF">TICRE_24390</name>
</gene>
<dbReference type="OrthoDB" id="3196366at2"/>
<keyword evidence="2" id="KW-1185">Reference proteome</keyword>
<comment type="caution">
    <text evidence="1">The sequence shown here is derived from an EMBL/GenBank/DDBJ whole genome shotgun (WGS) entry which is preliminary data.</text>
</comment>
<reference evidence="1 2" key="1">
    <citation type="submission" date="2016-02" db="EMBL/GenBank/DDBJ databases">
        <title>Genome sequence of Tissierella creatinophila DSM 6911.</title>
        <authorList>
            <person name="Poehlein A."/>
            <person name="Daniel R."/>
        </authorList>
    </citation>
    <scope>NUCLEOTIDE SEQUENCE [LARGE SCALE GENOMIC DNA]</scope>
    <source>
        <strain evidence="1 2">DSM 6911</strain>
    </source>
</reference>
<protein>
    <submittedName>
        <fullName evidence="1">Uncharacterized protein</fullName>
    </submittedName>
</protein>
<dbReference type="AlphaFoldDB" id="A0A1U7M2V9"/>
<name>A0A1U7M2V9_TISCR</name>
<dbReference type="Proteomes" id="UP000186112">
    <property type="component" value="Unassembled WGS sequence"/>
</dbReference>
<organism evidence="1 2">
    <name type="scientific">Tissierella creatinophila DSM 6911</name>
    <dbReference type="NCBI Taxonomy" id="1123403"/>
    <lineage>
        <taxon>Bacteria</taxon>
        <taxon>Bacillati</taxon>
        <taxon>Bacillota</taxon>
        <taxon>Tissierellia</taxon>
        <taxon>Tissierellales</taxon>
        <taxon>Tissierellaceae</taxon>
        <taxon>Tissierella</taxon>
    </lineage>
</organism>
<accession>A0A1U7M2V9</accession>
<dbReference type="Pfam" id="PF19952">
    <property type="entry name" value="DUF6414"/>
    <property type="match status" value="1"/>
</dbReference>
<sequence length="270" mass="30564">MKFVKVIYFDESSVADYMQIILGGEFKKTTEFITSINSDMNASADVDGGIGTNGKNAPKLFSFLSGITFNASANGSVDVNRKKEKIARNILENTLLADFLDLIDKDQRKKEKNRMCTSIKSFEKLIMYPEPNSFSFLMLAAPFFTMLDGDVPIPSNDENEFKMDISKIEEAIARGRGYYEFVSHPNQIETIFRFNSSAFRNNYTMSDLPKMQLSLYAIYVGKTDKSKLDLSREFEFGTRNKDRVSYIEDTQSQDIIEVDVYDVVLAGIAG</sequence>
<dbReference type="EMBL" id="LTDM01000065">
    <property type="protein sequence ID" value="OLS01615.1"/>
    <property type="molecule type" value="Genomic_DNA"/>
</dbReference>
<evidence type="ECO:0000313" key="2">
    <source>
        <dbReference type="Proteomes" id="UP000186112"/>
    </source>
</evidence>
<dbReference type="InterPro" id="IPR045633">
    <property type="entry name" value="DUF6414"/>
</dbReference>
<dbReference type="RefSeq" id="WP_075728452.1">
    <property type="nucleotide sequence ID" value="NZ_LTDM01000065.1"/>
</dbReference>
<evidence type="ECO:0000313" key="1">
    <source>
        <dbReference type="EMBL" id="OLS01615.1"/>
    </source>
</evidence>